<feature type="compositionally biased region" description="Basic and acidic residues" evidence="2">
    <location>
        <begin position="223"/>
        <end position="236"/>
    </location>
</feature>
<keyword evidence="5" id="KW-1185">Reference proteome</keyword>
<feature type="compositionally biased region" description="Basic and acidic residues" evidence="2">
    <location>
        <begin position="246"/>
        <end position="256"/>
    </location>
</feature>
<accession>A0AAD9YZP0</accession>
<keyword evidence="1" id="KW-0863">Zinc-finger</keyword>
<evidence type="ECO:0000259" key="3">
    <source>
        <dbReference type="PROSITE" id="PS50103"/>
    </source>
</evidence>
<keyword evidence="1" id="KW-0862">Zinc</keyword>
<protein>
    <recommendedName>
        <fullName evidence="3">C3H1-type domain-containing protein</fullName>
    </recommendedName>
</protein>
<dbReference type="PROSITE" id="PS50103">
    <property type="entry name" value="ZF_C3H1"/>
    <property type="match status" value="1"/>
</dbReference>
<proteinExistence type="predicted"/>
<evidence type="ECO:0000256" key="2">
    <source>
        <dbReference type="SAM" id="MobiDB-lite"/>
    </source>
</evidence>
<organism evidence="4 5">
    <name type="scientific">Lepraria neglecta</name>
    <dbReference type="NCBI Taxonomy" id="209136"/>
    <lineage>
        <taxon>Eukaryota</taxon>
        <taxon>Fungi</taxon>
        <taxon>Dikarya</taxon>
        <taxon>Ascomycota</taxon>
        <taxon>Pezizomycotina</taxon>
        <taxon>Lecanoromycetes</taxon>
        <taxon>OSLEUM clade</taxon>
        <taxon>Lecanoromycetidae</taxon>
        <taxon>Lecanorales</taxon>
        <taxon>Lecanorineae</taxon>
        <taxon>Stereocaulaceae</taxon>
        <taxon>Lepraria</taxon>
    </lineage>
</organism>
<evidence type="ECO:0000256" key="1">
    <source>
        <dbReference type="PROSITE-ProRule" id="PRU00723"/>
    </source>
</evidence>
<evidence type="ECO:0000313" key="4">
    <source>
        <dbReference type="EMBL" id="KAK3167627.1"/>
    </source>
</evidence>
<feature type="region of interest" description="Disordered" evidence="2">
    <location>
        <begin position="197"/>
        <end position="256"/>
    </location>
</feature>
<dbReference type="GO" id="GO:0008270">
    <property type="term" value="F:zinc ion binding"/>
    <property type="evidence" value="ECO:0007669"/>
    <property type="project" value="UniProtKB-KW"/>
</dbReference>
<feature type="zinc finger region" description="C3H1-type" evidence="1">
    <location>
        <begin position="16"/>
        <end position="47"/>
    </location>
</feature>
<gene>
    <name evidence="4" type="ORF">OEA41_010754</name>
</gene>
<feature type="domain" description="C3H1-type" evidence="3">
    <location>
        <begin position="16"/>
        <end position="47"/>
    </location>
</feature>
<dbReference type="EMBL" id="JASNWA010000011">
    <property type="protein sequence ID" value="KAK3167627.1"/>
    <property type="molecule type" value="Genomic_DNA"/>
</dbReference>
<feature type="compositionally biased region" description="Polar residues" evidence="2">
    <location>
        <begin position="201"/>
        <end position="220"/>
    </location>
</feature>
<comment type="caution">
    <text evidence="4">The sequence shown here is derived from an EMBL/GenBank/DDBJ whole genome shotgun (WGS) entry which is preliminary data.</text>
</comment>
<feature type="compositionally biased region" description="Polar residues" evidence="2">
    <location>
        <begin position="139"/>
        <end position="167"/>
    </location>
</feature>
<evidence type="ECO:0000313" key="5">
    <source>
        <dbReference type="Proteomes" id="UP001276659"/>
    </source>
</evidence>
<sequence length="296" mass="33974">MPITRETLPSRTHDENGNKIYCTFWLRTGHCAYEATPRGCTLKHEIPPDEAIQRGIGINISAPWLRNDPVVQELEHERQSRRSSGLFIHRERMAGPSLTGMRLLSRESRPNPDPSVQDAFRSIKWLQERDQNPEPARLHTNTSNSSLQEPSNQQQPPRQSVRENFQSLGPPPELSESYQESRTPALTKYKPAAIMAESRPQKTYASPHTPILQKSGSRQPTVFKEEGGSGRPDIPKPELATSKSKSTGDDSAKMKEFEEEEYFKRKRHEAEMARKVEEQILEYEHELRMVELRKPK</sequence>
<feature type="region of interest" description="Disordered" evidence="2">
    <location>
        <begin position="98"/>
        <end position="117"/>
    </location>
</feature>
<dbReference type="Proteomes" id="UP001276659">
    <property type="component" value="Unassembled WGS sequence"/>
</dbReference>
<dbReference type="AlphaFoldDB" id="A0AAD9YZP0"/>
<keyword evidence="1" id="KW-0479">Metal-binding</keyword>
<dbReference type="InterPro" id="IPR000571">
    <property type="entry name" value="Znf_CCCH"/>
</dbReference>
<reference evidence="4" key="1">
    <citation type="submission" date="2022-11" db="EMBL/GenBank/DDBJ databases">
        <title>Chromosomal genome sequence assembly and mating type (MAT) locus characterization of the leprose asexual lichenized fungus Lepraria neglecta (Nyl.) Erichsen.</title>
        <authorList>
            <person name="Allen J.L."/>
            <person name="Pfeffer B."/>
        </authorList>
    </citation>
    <scope>NUCLEOTIDE SEQUENCE</scope>
    <source>
        <strain evidence="4">Allen 5258</strain>
    </source>
</reference>
<name>A0AAD9YZP0_9LECA</name>
<feature type="region of interest" description="Disordered" evidence="2">
    <location>
        <begin position="128"/>
        <end position="185"/>
    </location>
</feature>